<keyword evidence="3" id="KW-0804">Transcription</keyword>
<dbReference type="Proteomes" id="UP000006512">
    <property type="component" value="Unassembled WGS sequence"/>
</dbReference>
<dbReference type="PANTHER" id="PTHR43537">
    <property type="entry name" value="TRANSCRIPTIONAL REGULATOR, GNTR FAMILY"/>
    <property type="match status" value="1"/>
</dbReference>
<dbReference type="InterPro" id="IPR036388">
    <property type="entry name" value="WH-like_DNA-bd_sf"/>
</dbReference>
<keyword evidence="1" id="KW-0805">Transcription regulation</keyword>
<dbReference type="HOGENOM" id="CLU_017584_9_5_5"/>
<proteinExistence type="predicted"/>
<dbReference type="Pfam" id="PF00392">
    <property type="entry name" value="GntR"/>
    <property type="match status" value="1"/>
</dbReference>
<dbReference type="SUPFAM" id="SSF48008">
    <property type="entry name" value="GntR ligand-binding domain-like"/>
    <property type="match status" value="1"/>
</dbReference>
<dbReference type="Gene3D" id="1.10.10.10">
    <property type="entry name" value="Winged helix-like DNA-binding domain superfamily/Winged helix DNA-binding domain"/>
    <property type="match status" value="1"/>
</dbReference>
<dbReference type="GO" id="GO:0003700">
    <property type="term" value="F:DNA-binding transcription factor activity"/>
    <property type="evidence" value="ECO:0007669"/>
    <property type="project" value="InterPro"/>
</dbReference>
<dbReference type="InterPro" id="IPR008920">
    <property type="entry name" value="TF_FadR/GntR_C"/>
</dbReference>
<gene>
    <name evidence="5" type="ORF">ABI_47500</name>
</gene>
<dbReference type="eggNOG" id="COG2186">
    <property type="taxonomic scope" value="Bacteria"/>
</dbReference>
<dbReference type="PROSITE" id="PS50949">
    <property type="entry name" value="HTH_GNTR"/>
    <property type="match status" value="1"/>
</dbReference>
<dbReference type="Pfam" id="PF07729">
    <property type="entry name" value="FCD"/>
    <property type="match status" value="1"/>
</dbReference>
<dbReference type="OrthoDB" id="9812645at2"/>
<reference evidence="6" key="1">
    <citation type="submission" date="2011-03" db="EMBL/GenBank/DDBJ databases">
        <title>Draft genome sequence of Brevundimonas diminuta.</title>
        <authorList>
            <person name="Brown P.J.B."/>
            <person name="Buechlein A."/>
            <person name="Hemmerich C."/>
            <person name="Brun Y.V."/>
        </authorList>
    </citation>
    <scope>NUCLEOTIDE SEQUENCE [LARGE SCALE GENOMIC DNA]</scope>
    <source>
        <strain evidence="6">C19</strain>
    </source>
</reference>
<evidence type="ECO:0000313" key="6">
    <source>
        <dbReference type="Proteomes" id="UP000006512"/>
    </source>
</evidence>
<dbReference type="PRINTS" id="PR00035">
    <property type="entry name" value="HTHGNTR"/>
</dbReference>
<evidence type="ECO:0000256" key="2">
    <source>
        <dbReference type="ARBA" id="ARBA00023125"/>
    </source>
</evidence>
<dbReference type="EMBL" id="GL883081">
    <property type="protein sequence ID" value="EGF89402.1"/>
    <property type="molecule type" value="Genomic_DNA"/>
</dbReference>
<dbReference type="CDD" id="cd07377">
    <property type="entry name" value="WHTH_GntR"/>
    <property type="match status" value="1"/>
</dbReference>
<name>F4QUA2_9CAUL</name>
<dbReference type="GO" id="GO:0003677">
    <property type="term" value="F:DNA binding"/>
    <property type="evidence" value="ECO:0007669"/>
    <property type="project" value="UniProtKB-KW"/>
</dbReference>
<dbReference type="InterPro" id="IPR000524">
    <property type="entry name" value="Tscrpt_reg_HTH_GntR"/>
</dbReference>
<dbReference type="PANTHER" id="PTHR43537:SF5">
    <property type="entry name" value="UXU OPERON TRANSCRIPTIONAL REGULATOR"/>
    <property type="match status" value="1"/>
</dbReference>
<dbReference type="InterPro" id="IPR011711">
    <property type="entry name" value="GntR_C"/>
</dbReference>
<dbReference type="SMART" id="SM00895">
    <property type="entry name" value="FCD"/>
    <property type="match status" value="1"/>
</dbReference>
<keyword evidence="6" id="KW-1185">Reference proteome</keyword>
<evidence type="ECO:0000313" key="5">
    <source>
        <dbReference type="EMBL" id="EGF89402.1"/>
    </source>
</evidence>
<keyword evidence="2" id="KW-0238">DNA-binding</keyword>
<evidence type="ECO:0000256" key="3">
    <source>
        <dbReference type="ARBA" id="ARBA00023163"/>
    </source>
</evidence>
<protein>
    <submittedName>
        <fullName evidence="5">Uxu operon transcriptional regulator</fullName>
    </submittedName>
</protein>
<dbReference type="SMART" id="SM00345">
    <property type="entry name" value="HTH_GNTR"/>
    <property type="match status" value="1"/>
</dbReference>
<accession>F4QUA2</accession>
<sequence>MDGNNLRADKERRAYHDVGNDLIRRIRTGEFGSSGRLPTERDLAQWYEVGRTVIRDALVMLEVKGLVEPRQGSGIYITKRAYEAAPDAVRMETPSLPPAGPFELLQARQWLESHIARLAAVNATAEDMEIIEKAAHNHSRAHYGEPKENYDIQFHMAIAQATQNSELALLVSQLWHRRDDNPLWRSLNEHIKDAHYRDRWVNDHELIVEALRRRDGDAAFVAMWTHIENVKSFLLASNALDDTRPASKRKTRP</sequence>
<feature type="domain" description="HTH gntR-type" evidence="4">
    <location>
        <begin position="12"/>
        <end position="80"/>
    </location>
</feature>
<evidence type="ECO:0000259" key="4">
    <source>
        <dbReference type="PROSITE" id="PS50949"/>
    </source>
</evidence>
<organism evidence="5 6">
    <name type="scientific">Asticcacaulis biprosthecium C19</name>
    <dbReference type="NCBI Taxonomy" id="715226"/>
    <lineage>
        <taxon>Bacteria</taxon>
        <taxon>Pseudomonadati</taxon>
        <taxon>Pseudomonadota</taxon>
        <taxon>Alphaproteobacteria</taxon>
        <taxon>Caulobacterales</taxon>
        <taxon>Caulobacteraceae</taxon>
        <taxon>Asticcacaulis</taxon>
    </lineage>
</organism>
<dbReference type="RefSeq" id="WP_006275524.1">
    <property type="nucleotide sequence ID" value="NZ_GL883081.1"/>
</dbReference>
<evidence type="ECO:0000256" key="1">
    <source>
        <dbReference type="ARBA" id="ARBA00023015"/>
    </source>
</evidence>
<dbReference type="InterPro" id="IPR036390">
    <property type="entry name" value="WH_DNA-bd_sf"/>
</dbReference>
<dbReference type="Gene3D" id="1.20.120.530">
    <property type="entry name" value="GntR ligand-binding domain-like"/>
    <property type="match status" value="1"/>
</dbReference>
<dbReference type="SUPFAM" id="SSF46785">
    <property type="entry name" value="Winged helix' DNA-binding domain"/>
    <property type="match status" value="1"/>
</dbReference>
<dbReference type="AlphaFoldDB" id="F4QUA2"/>
<dbReference type="STRING" id="715226.ABI_47500"/>